<protein>
    <submittedName>
        <fullName evidence="1">Unannotated protein</fullName>
    </submittedName>
</protein>
<proteinExistence type="predicted"/>
<dbReference type="EMBL" id="CAFBMW010000056">
    <property type="protein sequence ID" value="CAB4965709.1"/>
    <property type="molecule type" value="Genomic_DNA"/>
</dbReference>
<reference evidence="1" key="1">
    <citation type="submission" date="2020-05" db="EMBL/GenBank/DDBJ databases">
        <authorList>
            <person name="Chiriac C."/>
            <person name="Salcher M."/>
            <person name="Ghai R."/>
            <person name="Kavagutti S V."/>
        </authorList>
    </citation>
    <scope>NUCLEOTIDE SEQUENCE</scope>
</reference>
<gene>
    <name evidence="1" type="ORF">UFOPK3662_03743</name>
</gene>
<organism evidence="1">
    <name type="scientific">freshwater metagenome</name>
    <dbReference type="NCBI Taxonomy" id="449393"/>
    <lineage>
        <taxon>unclassified sequences</taxon>
        <taxon>metagenomes</taxon>
        <taxon>ecological metagenomes</taxon>
    </lineage>
</organism>
<evidence type="ECO:0000313" key="1">
    <source>
        <dbReference type="EMBL" id="CAB4965709.1"/>
    </source>
</evidence>
<dbReference type="AlphaFoldDB" id="A0A6J7LIH2"/>
<accession>A0A6J7LIH2</accession>
<name>A0A6J7LIH2_9ZZZZ</name>
<sequence length="63" mass="7196">MTEPFIGGVEARCRILDRLESLKRRRGYVPRQYVSLVRFVDAGTEDLASSLTPKVPGQFLRDE</sequence>